<organism evidence="11 12">
    <name type="scientific">Streptomyces synnematoformans</name>
    <dbReference type="NCBI Taxonomy" id="415721"/>
    <lineage>
        <taxon>Bacteria</taxon>
        <taxon>Bacillati</taxon>
        <taxon>Actinomycetota</taxon>
        <taxon>Actinomycetes</taxon>
        <taxon>Kitasatosporales</taxon>
        <taxon>Streptomycetaceae</taxon>
        <taxon>Streptomyces</taxon>
    </lineage>
</organism>
<comment type="caution">
    <text evidence="11">The sequence shown here is derived from an EMBL/GenBank/DDBJ whole genome shotgun (WGS) entry which is preliminary data.</text>
</comment>
<evidence type="ECO:0000256" key="2">
    <source>
        <dbReference type="ARBA" id="ARBA00022475"/>
    </source>
</evidence>
<evidence type="ECO:0000256" key="8">
    <source>
        <dbReference type="SAM" id="MobiDB-lite"/>
    </source>
</evidence>
<comment type="subcellular location">
    <subcellularLocation>
        <location evidence="1">Cell membrane</location>
        <topology evidence="1">Multi-pass membrane protein</topology>
    </subcellularLocation>
</comment>
<name>A0ABP5JNZ9_9ACTN</name>
<feature type="transmembrane region" description="Helical" evidence="9">
    <location>
        <begin position="85"/>
        <end position="103"/>
    </location>
</feature>
<dbReference type="PANTHER" id="PTHR33908:SF3">
    <property type="entry name" value="UNDECAPRENYL PHOSPHATE-ALPHA-4-AMINO-4-DEOXY-L-ARABINOSE ARABINOSYL TRANSFERASE"/>
    <property type="match status" value="1"/>
</dbReference>
<feature type="transmembrane region" description="Helical" evidence="9">
    <location>
        <begin position="283"/>
        <end position="302"/>
    </location>
</feature>
<keyword evidence="6 9" id="KW-1133">Transmembrane helix</keyword>
<reference evidence="12" key="1">
    <citation type="journal article" date="2019" name="Int. J. Syst. Evol. Microbiol.">
        <title>The Global Catalogue of Microorganisms (GCM) 10K type strain sequencing project: providing services to taxonomists for standard genome sequencing and annotation.</title>
        <authorList>
            <consortium name="The Broad Institute Genomics Platform"/>
            <consortium name="The Broad Institute Genome Sequencing Center for Infectious Disease"/>
            <person name="Wu L."/>
            <person name="Ma J."/>
        </authorList>
    </citation>
    <scope>NUCLEOTIDE SEQUENCE [LARGE SCALE GENOMIC DNA]</scope>
    <source>
        <strain evidence="12">JCM 15481</strain>
    </source>
</reference>
<evidence type="ECO:0000256" key="5">
    <source>
        <dbReference type="ARBA" id="ARBA00022692"/>
    </source>
</evidence>
<evidence type="ECO:0000256" key="9">
    <source>
        <dbReference type="SAM" id="Phobius"/>
    </source>
</evidence>
<dbReference type="RefSeq" id="WP_344289545.1">
    <property type="nucleotide sequence ID" value="NZ_BAAAPF010000045.1"/>
</dbReference>
<keyword evidence="12" id="KW-1185">Reference proteome</keyword>
<evidence type="ECO:0000259" key="10">
    <source>
        <dbReference type="Pfam" id="PF13231"/>
    </source>
</evidence>
<dbReference type="Proteomes" id="UP001500443">
    <property type="component" value="Unassembled WGS sequence"/>
</dbReference>
<evidence type="ECO:0000256" key="3">
    <source>
        <dbReference type="ARBA" id="ARBA00022676"/>
    </source>
</evidence>
<feature type="transmembrane region" description="Helical" evidence="9">
    <location>
        <begin position="256"/>
        <end position="277"/>
    </location>
</feature>
<protein>
    <recommendedName>
        <fullName evidence="10">Glycosyltransferase RgtA/B/C/D-like domain-containing protein</fullName>
    </recommendedName>
</protein>
<dbReference type="PANTHER" id="PTHR33908">
    <property type="entry name" value="MANNOSYLTRANSFERASE YKCB-RELATED"/>
    <property type="match status" value="1"/>
</dbReference>
<evidence type="ECO:0000313" key="12">
    <source>
        <dbReference type="Proteomes" id="UP001500443"/>
    </source>
</evidence>
<feature type="transmembrane region" description="Helical" evidence="9">
    <location>
        <begin position="31"/>
        <end position="49"/>
    </location>
</feature>
<gene>
    <name evidence="11" type="ORF">GCM10009802_21170</name>
</gene>
<feature type="domain" description="Glycosyltransferase RgtA/B/C/D-like" evidence="10">
    <location>
        <begin position="88"/>
        <end position="214"/>
    </location>
</feature>
<feature type="region of interest" description="Disordered" evidence="8">
    <location>
        <begin position="1"/>
        <end position="23"/>
    </location>
</feature>
<keyword evidence="7 9" id="KW-0472">Membrane</keyword>
<dbReference type="Pfam" id="PF13231">
    <property type="entry name" value="PMT_2"/>
    <property type="match status" value="1"/>
</dbReference>
<dbReference type="InterPro" id="IPR050297">
    <property type="entry name" value="LipidA_mod_glycosyltrf_83"/>
</dbReference>
<keyword evidence="3" id="KW-0328">Glycosyltransferase</keyword>
<accession>A0ABP5JNZ9</accession>
<evidence type="ECO:0000256" key="1">
    <source>
        <dbReference type="ARBA" id="ARBA00004651"/>
    </source>
</evidence>
<dbReference type="EMBL" id="BAAAPF010000045">
    <property type="protein sequence ID" value="GAA2119152.1"/>
    <property type="molecule type" value="Genomic_DNA"/>
</dbReference>
<keyword evidence="4" id="KW-0808">Transferase</keyword>
<evidence type="ECO:0000256" key="7">
    <source>
        <dbReference type="ARBA" id="ARBA00023136"/>
    </source>
</evidence>
<evidence type="ECO:0000256" key="6">
    <source>
        <dbReference type="ARBA" id="ARBA00022989"/>
    </source>
</evidence>
<keyword evidence="2" id="KW-1003">Cell membrane</keyword>
<dbReference type="InterPro" id="IPR038731">
    <property type="entry name" value="RgtA/B/C-like"/>
</dbReference>
<evidence type="ECO:0000256" key="4">
    <source>
        <dbReference type="ARBA" id="ARBA00022679"/>
    </source>
</evidence>
<feature type="transmembrane region" description="Helical" evidence="9">
    <location>
        <begin position="335"/>
        <end position="354"/>
    </location>
</feature>
<keyword evidence="5 9" id="KW-0812">Transmembrane</keyword>
<evidence type="ECO:0000313" key="11">
    <source>
        <dbReference type="EMBL" id="GAA2119152.1"/>
    </source>
</evidence>
<feature type="transmembrane region" description="Helical" evidence="9">
    <location>
        <begin position="222"/>
        <end position="244"/>
    </location>
</feature>
<feature type="transmembrane region" description="Helical" evidence="9">
    <location>
        <begin position="155"/>
        <end position="173"/>
    </location>
</feature>
<sequence>MAVDHRPRTPAPLLVPPGRKGGPAAARPHRAAVVLIPVALTLVLGLWGLRRQGTMWRDEAVTYDMAQRGPAALLHVLDDYDVVHGLYYLLMQGVFAVCGDGLVPLRLPSVLAMAAAAAGVAVLGRMLAGPGTGLAAGAVFALLPDVQRYAQEGRSYALVCAAVVWATVLFVRAAHERRTGPWAGYAALSLAACLLHEFAFLAVLAHGVAALAARVPGGVLRAWGAAAGGVAVGLAPPAVISAGQTEQVAWIGPPDALTWLGVVAVAALALACAATVGGPVASVALPLALVPTAVLLLLSPVASLFVDRYVVYSDAGLALLTGAALHSAWRRGVPLRAGAAAVAAVVAATLLVPVGQHLRSPESRQDDLAAVAAAVRASSAPGDGLLFAPARRRVWTLSGAPAYRGLTDLALRADPRASHTLYGTELPPAAIRARMLDARRIIVLHDPPGQPLDDSRAERVKRATLRTDFERCATTGVHGARVTLYARPGACAGTGPRVVSGRAGTAGGGG</sequence>
<feature type="transmembrane region" description="Helical" evidence="9">
    <location>
        <begin position="110"/>
        <end position="143"/>
    </location>
</feature>
<feature type="transmembrane region" description="Helical" evidence="9">
    <location>
        <begin position="185"/>
        <end position="210"/>
    </location>
</feature>
<proteinExistence type="predicted"/>